<protein>
    <submittedName>
        <fullName evidence="4">DUF1648 domain-containing protein</fullName>
    </submittedName>
</protein>
<keyword evidence="5" id="KW-1185">Reference proteome</keyword>
<dbReference type="PANTHER" id="PTHR37810:SF5">
    <property type="entry name" value="IMMUNITY PROTEIN SDPI"/>
    <property type="match status" value="1"/>
</dbReference>
<feature type="transmembrane region" description="Helical" evidence="1">
    <location>
        <begin position="344"/>
        <end position="365"/>
    </location>
</feature>
<dbReference type="EMBL" id="JBHUMM010000043">
    <property type="protein sequence ID" value="MFD2673266.1"/>
    <property type="molecule type" value="Genomic_DNA"/>
</dbReference>
<proteinExistence type="predicted"/>
<evidence type="ECO:0000259" key="3">
    <source>
        <dbReference type="Pfam" id="PF19124"/>
    </source>
</evidence>
<feature type="transmembrane region" description="Helical" evidence="1">
    <location>
        <begin position="186"/>
        <end position="206"/>
    </location>
</feature>
<keyword evidence="1" id="KW-0812">Transmembrane</keyword>
<feature type="domain" description="DUF5808" evidence="3">
    <location>
        <begin position="325"/>
        <end position="350"/>
    </location>
</feature>
<evidence type="ECO:0000313" key="4">
    <source>
        <dbReference type="EMBL" id="MFD2673266.1"/>
    </source>
</evidence>
<dbReference type="Pfam" id="PF07853">
    <property type="entry name" value="DUF1648"/>
    <property type="match status" value="1"/>
</dbReference>
<dbReference type="Pfam" id="PF19124">
    <property type="entry name" value="DUF5808"/>
    <property type="match status" value="1"/>
</dbReference>
<feature type="transmembrane region" description="Helical" evidence="1">
    <location>
        <begin position="51"/>
        <end position="69"/>
    </location>
</feature>
<dbReference type="InterPro" id="IPR012867">
    <property type="entry name" value="DUF1648"/>
</dbReference>
<feature type="domain" description="DUF1648" evidence="2">
    <location>
        <begin position="145"/>
        <end position="193"/>
    </location>
</feature>
<dbReference type="PIRSF" id="PIRSF032908">
    <property type="entry name" value="UCP032908"/>
    <property type="match status" value="1"/>
</dbReference>
<dbReference type="PANTHER" id="PTHR37810">
    <property type="entry name" value="IMMUNITY PROTEIN SDPI"/>
    <property type="match status" value="1"/>
</dbReference>
<feature type="transmembrane region" description="Helical" evidence="1">
    <location>
        <begin position="265"/>
        <end position="286"/>
    </location>
</feature>
<feature type="transmembrane region" description="Helical" evidence="1">
    <location>
        <begin position="81"/>
        <end position="101"/>
    </location>
</feature>
<name>A0ABW5RF04_9BACL</name>
<sequence length="367" mass="42139">MAFTMLFMAILFISAVQIFIPFIVKRSVVFGVTVPNEQTKHPRLQSYKKQYAALTFVVGLAVTLGYVIWNQNGTDETKLVLSGVLAIFTVLLTSLSLYFYFHYQTMKRKKAEEWFRDVKQVHVTDLALRVKDEMLPSWIHLIPGIVTVILVVLSIRLYDQLPGQIPIHWGADGQPDAFTDKNWMSVIRLPLVLLTVQMMFLIINLFTKRSGIKINAANLTSSRLRQLRLRKYTSWFLMIINVLITMLFSFLQLHLLYENMFHDQFLVFMPIAFFLLILAGVLVLAIRVGKVDSDIEGALVTEQANKQERVDDDSYWKGGLLYFNPNDPSIFVEKRFGIGYTINFAQPMSYVILLVPVALILVILFTL</sequence>
<comment type="caution">
    <text evidence="4">The sequence shown here is derived from an EMBL/GenBank/DDBJ whole genome shotgun (WGS) entry which is preliminary data.</text>
</comment>
<feature type="transmembrane region" description="Helical" evidence="1">
    <location>
        <begin position="232"/>
        <end position="253"/>
    </location>
</feature>
<keyword evidence="1" id="KW-1133">Transmembrane helix</keyword>
<dbReference type="Proteomes" id="UP001597497">
    <property type="component" value="Unassembled WGS sequence"/>
</dbReference>
<organism evidence="4 5">
    <name type="scientific">Marinicrinis sediminis</name>
    <dbReference type="NCBI Taxonomy" id="1652465"/>
    <lineage>
        <taxon>Bacteria</taxon>
        <taxon>Bacillati</taxon>
        <taxon>Bacillota</taxon>
        <taxon>Bacilli</taxon>
        <taxon>Bacillales</taxon>
        <taxon>Paenibacillaceae</taxon>
    </lineage>
</organism>
<dbReference type="InterPro" id="IPR043831">
    <property type="entry name" value="DUF5808"/>
</dbReference>
<gene>
    <name evidence="4" type="ORF">ACFSUC_16960</name>
</gene>
<dbReference type="RefSeq" id="WP_379930827.1">
    <property type="nucleotide sequence ID" value="NZ_JBHUMM010000043.1"/>
</dbReference>
<feature type="transmembrane region" description="Helical" evidence="1">
    <location>
        <begin position="6"/>
        <end position="24"/>
    </location>
</feature>
<accession>A0ABW5RF04</accession>
<evidence type="ECO:0000313" key="5">
    <source>
        <dbReference type="Proteomes" id="UP001597497"/>
    </source>
</evidence>
<dbReference type="InterPro" id="IPR014574">
    <property type="entry name" value="UCP032908"/>
</dbReference>
<evidence type="ECO:0000256" key="1">
    <source>
        <dbReference type="SAM" id="Phobius"/>
    </source>
</evidence>
<keyword evidence="1" id="KW-0472">Membrane</keyword>
<reference evidence="5" key="1">
    <citation type="journal article" date="2019" name="Int. J. Syst. Evol. Microbiol.">
        <title>The Global Catalogue of Microorganisms (GCM) 10K type strain sequencing project: providing services to taxonomists for standard genome sequencing and annotation.</title>
        <authorList>
            <consortium name="The Broad Institute Genomics Platform"/>
            <consortium name="The Broad Institute Genome Sequencing Center for Infectious Disease"/>
            <person name="Wu L."/>
            <person name="Ma J."/>
        </authorList>
    </citation>
    <scope>NUCLEOTIDE SEQUENCE [LARGE SCALE GENOMIC DNA]</scope>
    <source>
        <strain evidence="5">KCTC 33676</strain>
    </source>
</reference>
<evidence type="ECO:0000259" key="2">
    <source>
        <dbReference type="Pfam" id="PF07853"/>
    </source>
</evidence>
<feature type="transmembrane region" description="Helical" evidence="1">
    <location>
        <begin position="138"/>
        <end position="158"/>
    </location>
</feature>